<accession>A0A2U2JB45</accession>
<keyword evidence="1" id="KW-1133">Transmembrane helix</keyword>
<evidence type="ECO:0000313" key="5">
    <source>
        <dbReference type="EMBL" id="PWG05553.1"/>
    </source>
</evidence>
<proteinExistence type="predicted"/>
<feature type="chain" id="PRO_5015699876" evidence="2">
    <location>
        <begin position="20"/>
        <end position="613"/>
    </location>
</feature>
<dbReference type="OrthoDB" id="9809908at2"/>
<dbReference type="GO" id="GO:0000155">
    <property type="term" value="F:phosphorelay sensor kinase activity"/>
    <property type="evidence" value="ECO:0007669"/>
    <property type="project" value="InterPro"/>
</dbReference>
<feature type="transmembrane region" description="Helical" evidence="1">
    <location>
        <begin position="265"/>
        <end position="290"/>
    </location>
</feature>
<dbReference type="Pfam" id="PF06580">
    <property type="entry name" value="His_kinase"/>
    <property type="match status" value="1"/>
</dbReference>
<keyword evidence="6" id="KW-1185">Reference proteome</keyword>
<feature type="transmembrane region" description="Helical" evidence="1">
    <location>
        <begin position="310"/>
        <end position="330"/>
    </location>
</feature>
<dbReference type="EMBL" id="QFFG01000002">
    <property type="protein sequence ID" value="PWG05553.1"/>
    <property type="molecule type" value="Genomic_DNA"/>
</dbReference>
<comment type="caution">
    <text evidence="5">The sequence shown here is derived from an EMBL/GenBank/DDBJ whole genome shotgun (WGS) entry which is preliminary data.</text>
</comment>
<dbReference type="Pfam" id="PF02518">
    <property type="entry name" value="HATPase_c"/>
    <property type="match status" value="1"/>
</dbReference>
<keyword evidence="1" id="KW-0812">Transmembrane</keyword>
<dbReference type="PANTHER" id="PTHR34220:SF7">
    <property type="entry name" value="SENSOR HISTIDINE KINASE YPDA"/>
    <property type="match status" value="1"/>
</dbReference>
<keyword evidence="1" id="KW-0472">Membrane</keyword>
<feature type="signal peptide" evidence="2">
    <location>
        <begin position="1"/>
        <end position="19"/>
    </location>
</feature>
<dbReference type="AlphaFoldDB" id="A0A2U2JB45"/>
<feature type="domain" description="Signal transduction histidine kinase internal region" evidence="4">
    <location>
        <begin position="426"/>
        <end position="505"/>
    </location>
</feature>
<dbReference type="SUPFAM" id="SSF55874">
    <property type="entry name" value="ATPase domain of HSP90 chaperone/DNA topoisomerase II/histidine kinase"/>
    <property type="match status" value="1"/>
</dbReference>
<evidence type="ECO:0000256" key="1">
    <source>
        <dbReference type="SAM" id="Phobius"/>
    </source>
</evidence>
<dbReference type="RefSeq" id="WP_109403887.1">
    <property type="nucleotide sequence ID" value="NZ_QFFG01000002.1"/>
</dbReference>
<feature type="transmembrane region" description="Helical" evidence="1">
    <location>
        <begin position="342"/>
        <end position="368"/>
    </location>
</feature>
<name>A0A2U2JB45_9FLAO</name>
<dbReference type="Proteomes" id="UP000245670">
    <property type="component" value="Unassembled WGS sequence"/>
</dbReference>
<evidence type="ECO:0000313" key="6">
    <source>
        <dbReference type="Proteomes" id="UP000245670"/>
    </source>
</evidence>
<evidence type="ECO:0000256" key="2">
    <source>
        <dbReference type="SAM" id="SignalP"/>
    </source>
</evidence>
<feature type="domain" description="Histidine kinase/HSP90-like ATPase" evidence="3">
    <location>
        <begin position="524"/>
        <end position="611"/>
    </location>
</feature>
<dbReference type="InterPro" id="IPR036890">
    <property type="entry name" value="HATPase_C_sf"/>
</dbReference>
<keyword evidence="2" id="KW-0732">Signal</keyword>
<evidence type="ECO:0000259" key="4">
    <source>
        <dbReference type="Pfam" id="PF06580"/>
    </source>
</evidence>
<gene>
    <name evidence="5" type="ORF">DIS07_03675</name>
</gene>
<evidence type="ECO:0000259" key="3">
    <source>
        <dbReference type="Pfam" id="PF02518"/>
    </source>
</evidence>
<feature type="transmembrane region" description="Helical" evidence="1">
    <location>
        <begin position="380"/>
        <end position="403"/>
    </location>
</feature>
<organism evidence="5 6">
    <name type="scientific">Polaribacter aquimarinus</name>
    <dbReference type="NCBI Taxonomy" id="2100726"/>
    <lineage>
        <taxon>Bacteria</taxon>
        <taxon>Pseudomonadati</taxon>
        <taxon>Bacteroidota</taxon>
        <taxon>Flavobacteriia</taxon>
        <taxon>Flavobacteriales</taxon>
        <taxon>Flavobacteriaceae</taxon>
    </lineage>
</organism>
<reference evidence="5 6" key="1">
    <citation type="submission" date="2018-05" db="EMBL/GenBank/DDBJ databases">
        <title>Polaribacter aquimarinus sp. nov., isolated from sediment in a sediment of sea.</title>
        <authorList>
            <person name="Lu D."/>
        </authorList>
    </citation>
    <scope>NUCLEOTIDE SEQUENCE [LARGE SCALE GENOMIC DNA]</scope>
    <source>
        <strain evidence="5 6">ZY113</strain>
    </source>
</reference>
<dbReference type="InterPro" id="IPR050640">
    <property type="entry name" value="Bact_2-comp_sensor_kinase"/>
</dbReference>
<dbReference type="Gene3D" id="3.30.565.10">
    <property type="entry name" value="Histidine kinase-like ATPase, C-terminal domain"/>
    <property type="match status" value="1"/>
</dbReference>
<protein>
    <submittedName>
        <fullName evidence="5">Uncharacterized protein</fullName>
    </submittedName>
</protein>
<feature type="transmembrane region" description="Helical" evidence="1">
    <location>
        <begin position="232"/>
        <end position="253"/>
    </location>
</feature>
<dbReference type="InterPro" id="IPR003594">
    <property type="entry name" value="HATPase_dom"/>
</dbReference>
<dbReference type="GO" id="GO:0016020">
    <property type="term" value="C:membrane"/>
    <property type="evidence" value="ECO:0007669"/>
    <property type="project" value="InterPro"/>
</dbReference>
<dbReference type="PANTHER" id="PTHR34220">
    <property type="entry name" value="SENSOR HISTIDINE KINASE YPDA"/>
    <property type="match status" value="1"/>
</dbReference>
<dbReference type="InterPro" id="IPR010559">
    <property type="entry name" value="Sig_transdc_His_kin_internal"/>
</dbReference>
<sequence length="613" mass="71027">MKKLFYSLCFLLITFQFFSQETEKLPKVPWEEIVEIKNQFYTPLRKWKQDIKVKLKGNYTSKDSLDIARALNKLDSLTETISIKFSENPFENNLRINFIDTTNSKRNNIAESRFMFGPKQSIHNATIKIYNYERNIDINFEELIKVEIARVLISGHFSLVNRKAKRASFFNPNKIPKLLNKNDIAIIKEVYKPNFKDNLKIAEVRYKHVIASINKDMAEARNHKLWWVRNPFSVIILPALLLILFSIYFLGKLKKFLSTKIKKDWLRFGILMITFLFFADIIIILSVSSFDFLTIPDDYSKVPFIRFDTIISTIIFSLLALPVLFLFRFIETKIQEKANSILVKTFFIFASTGFLPFVFLCILAMISAGERVNNQKIYKMLANSFVVLMIIAIIRALISYFIFKEKKLILDNELEISNLRELKTKAELKSLQAQINPHFLYNSLNSIASLAKIDAEKTQKMAYSLSDLFKYSINRKGQKMSTIKDEIEMVEAYLEIEKIRFGDRLQFIVEVDNAIKNHKIPLFLIQPLIENAVKHGISKKAAQGEIRLKIKEKTEQIIISVSDNGPDFPDGLLSGHGLQTVFDLLRLSYGDKATLNWTNSPEKTIVITLPKNI</sequence>